<evidence type="ECO:0000259" key="2">
    <source>
        <dbReference type="PROSITE" id="PS50164"/>
    </source>
</evidence>
<dbReference type="SUPFAM" id="SSF82771">
    <property type="entry name" value="GIY-YIG endonuclease"/>
    <property type="match status" value="1"/>
</dbReference>
<sequence length="78" mass="9432">MYYTYVLKSQFDNEIYIGWTDNLRHRIAQHNCGQVEATKNRRPLKLIYYEACSTREKAILREKQLKSGYGRAYLKRRL</sequence>
<protein>
    <submittedName>
        <fullName evidence="3">Excinuclease ABC subunit C</fullName>
    </submittedName>
</protein>
<organism evidence="3 4">
    <name type="scientific">Candidatus Collierbacteria bacterium RIFCSPHIGHO2_02_FULL_49_10</name>
    <dbReference type="NCBI Taxonomy" id="1817723"/>
    <lineage>
        <taxon>Bacteria</taxon>
        <taxon>Candidatus Collieribacteriota</taxon>
    </lineage>
</organism>
<dbReference type="PANTHER" id="PTHR34477">
    <property type="entry name" value="UPF0213 PROTEIN YHBQ"/>
    <property type="match status" value="1"/>
</dbReference>
<accession>A0A1F5ER44</accession>
<dbReference type="InterPro" id="IPR035901">
    <property type="entry name" value="GIY-YIG_endonuc_sf"/>
</dbReference>
<dbReference type="Pfam" id="PF01541">
    <property type="entry name" value="GIY-YIG"/>
    <property type="match status" value="1"/>
</dbReference>
<evidence type="ECO:0000256" key="1">
    <source>
        <dbReference type="ARBA" id="ARBA00007435"/>
    </source>
</evidence>
<dbReference type="AlphaFoldDB" id="A0A1F5ER44"/>
<comment type="caution">
    <text evidence="3">The sequence shown here is derived from an EMBL/GenBank/DDBJ whole genome shotgun (WGS) entry which is preliminary data.</text>
</comment>
<proteinExistence type="inferred from homology"/>
<comment type="similarity">
    <text evidence="1">Belongs to the UPF0213 family.</text>
</comment>
<gene>
    <name evidence="3" type="ORF">A3D09_02525</name>
</gene>
<feature type="domain" description="GIY-YIG" evidence="2">
    <location>
        <begin position="1"/>
        <end position="75"/>
    </location>
</feature>
<dbReference type="Gene3D" id="3.40.1440.10">
    <property type="entry name" value="GIY-YIG endonuclease"/>
    <property type="match status" value="1"/>
</dbReference>
<evidence type="ECO:0000313" key="4">
    <source>
        <dbReference type="Proteomes" id="UP000177390"/>
    </source>
</evidence>
<dbReference type="InterPro" id="IPR000305">
    <property type="entry name" value="GIY-YIG_endonuc"/>
</dbReference>
<dbReference type="EMBL" id="MFAH01000073">
    <property type="protein sequence ID" value="OGD69810.1"/>
    <property type="molecule type" value="Genomic_DNA"/>
</dbReference>
<reference evidence="3 4" key="1">
    <citation type="journal article" date="2016" name="Nat. Commun.">
        <title>Thousands of microbial genomes shed light on interconnected biogeochemical processes in an aquifer system.</title>
        <authorList>
            <person name="Anantharaman K."/>
            <person name="Brown C.T."/>
            <person name="Hug L.A."/>
            <person name="Sharon I."/>
            <person name="Castelle C.J."/>
            <person name="Probst A.J."/>
            <person name="Thomas B.C."/>
            <person name="Singh A."/>
            <person name="Wilkins M.J."/>
            <person name="Karaoz U."/>
            <person name="Brodie E.L."/>
            <person name="Williams K.H."/>
            <person name="Hubbard S.S."/>
            <person name="Banfield J.F."/>
        </authorList>
    </citation>
    <scope>NUCLEOTIDE SEQUENCE [LARGE SCALE GENOMIC DNA]</scope>
</reference>
<dbReference type="InterPro" id="IPR050190">
    <property type="entry name" value="UPF0213_domain"/>
</dbReference>
<name>A0A1F5ER44_9BACT</name>
<dbReference type="PROSITE" id="PS50164">
    <property type="entry name" value="GIY_YIG"/>
    <property type="match status" value="1"/>
</dbReference>
<dbReference type="Proteomes" id="UP000177390">
    <property type="component" value="Unassembled WGS sequence"/>
</dbReference>
<dbReference type="CDD" id="cd10449">
    <property type="entry name" value="GIY-YIG_SLX1_like"/>
    <property type="match status" value="1"/>
</dbReference>
<dbReference type="PANTHER" id="PTHR34477:SF5">
    <property type="entry name" value="BSL5627 PROTEIN"/>
    <property type="match status" value="1"/>
</dbReference>
<evidence type="ECO:0000313" key="3">
    <source>
        <dbReference type="EMBL" id="OGD69810.1"/>
    </source>
</evidence>